<dbReference type="Proteomes" id="UP000258016">
    <property type="component" value="Chromosome"/>
</dbReference>
<reference evidence="2 3" key="1">
    <citation type="submission" date="2017-03" db="EMBL/GenBank/DDBJ databases">
        <title>Complete genome sequence of Blastomonas fulva degrading microcsystin LR.</title>
        <authorList>
            <person name="Lee H.-g."/>
            <person name="Jin L."/>
            <person name="oh H.-M."/>
        </authorList>
    </citation>
    <scope>NUCLEOTIDE SEQUENCE [LARGE SCALE GENOMIC DNA]</scope>
    <source>
        <strain evidence="2 3">T2</strain>
    </source>
</reference>
<accession>A0ABM6M6L1</accession>
<dbReference type="GeneID" id="303485737"/>
<name>A0ABM6M6L1_9SPHN</name>
<feature type="signal peptide" evidence="1">
    <location>
        <begin position="1"/>
        <end position="20"/>
    </location>
</feature>
<dbReference type="EMBL" id="CP020083">
    <property type="protein sequence ID" value="ASR51609.1"/>
    <property type="molecule type" value="Genomic_DNA"/>
</dbReference>
<dbReference type="RefSeq" id="WP_117352232.1">
    <property type="nucleotide sequence ID" value="NZ_CP020083.1"/>
</dbReference>
<organism evidence="2 3">
    <name type="scientific">Blastomonas fulva</name>
    <dbReference type="NCBI Taxonomy" id="1550728"/>
    <lineage>
        <taxon>Bacteria</taxon>
        <taxon>Pseudomonadati</taxon>
        <taxon>Pseudomonadota</taxon>
        <taxon>Alphaproteobacteria</taxon>
        <taxon>Sphingomonadales</taxon>
        <taxon>Sphingomonadaceae</taxon>
        <taxon>Blastomonas</taxon>
    </lineage>
</organism>
<gene>
    <name evidence="2" type="ORF">B5J99_09170</name>
</gene>
<evidence type="ECO:0000313" key="3">
    <source>
        <dbReference type="Proteomes" id="UP000258016"/>
    </source>
</evidence>
<proteinExistence type="predicted"/>
<keyword evidence="1" id="KW-0732">Signal</keyword>
<keyword evidence="3" id="KW-1185">Reference proteome</keyword>
<protein>
    <submittedName>
        <fullName evidence="2">Uncharacterized protein</fullName>
    </submittedName>
</protein>
<evidence type="ECO:0000313" key="2">
    <source>
        <dbReference type="EMBL" id="ASR51609.1"/>
    </source>
</evidence>
<feature type="chain" id="PRO_5046651123" evidence="1">
    <location>
        <begin position="21"/>
        <end position="307"/>
    </location>
</feature>
<sequence length="307" mass="33258">MRAIAVVAAASLACSVHAEAAPKAQLPEELVLTGDNLIDVTINGLPLRLEVRPEAADAPMLNPDVAARLQLKPGMFGFITVVGPERVSGDSAVHKVDYGVGPKNQRIFWADRASSTIADGTISPASLPYKRVRFQLTAAAASERTQQLPLDNFGFLGRGGIGTTFALEGEEVRFQFSLQRPETLASAPTGNWLARKREGRFTGQPRQTLIYFGIQRPTRAMTLSKPIPVGQTMLDTVDVRYSDYGDASGIAEQEATEGGDSDEIVVVAKKEKKVDLRIVAGRRFLQGCSSLLYDLQQRNLTLSCKAE</sequence>
<evidence type="ECO:0000256" key="1">
    <source>
        <dbReference type="SAM" id="SignalP"/>
    </source>
</evidence>